<proteinExistence type="predicted"/>
<evidence type="ECO:0000256" key="1">
    <source>
        <dbReference type="SAM" id="MobiDB-lite"/>
    </source>
</evidence>
<dbReference type="Proteomes" id="UP000823561">
    <property type="component" value="Chromosome 5"/>
</dbReference>
<reference evidence="2" key="1">
    <citation type="submission" date="2020-10" db="EMBL/GenBank/DDBJ databases">
        <title>Chromosome-scale genome assembly of the Allis shad, Alosa alosa.</title>
        <authorList>
            <person name="Margot Z."/>
            <person name="Christophe K."/>
            <person name="Cabau C."/>
            <person name="Louis A."/>
            <person name="Berthelot C."/>
            <person name="Parey E."/>
            <person name="Roest Crollius H."/>
            <person name="Montfort J."/>
            <person name="Robinson-Rechavi M."/>
            <person name="Bucao C."/>
            <person name="Bouchez O."/>
            <person name="Gislard M."/>
            <person name="Lluch J."/>
            <person name="Milhes M."/>
            <person name="Lampietro C."/>
            <person name="Lopez Roques C."/>
            <person name="Donnadieu C."/>
            <person name="Braasch I."/>
            <person name="Desvignes T."/>
            <person name="Postlethwait J."/>
            <person name="Bobe J."/>
            <person name="Guiguen Y."/>
        </authorList>
    </citation>
    <scope>NUCLEOTIDE SEQUENCE</scope>
    <source>
        <strain evidence="2">M-15738</strain>
        <tissue evidence="2">Blood</tissue>
    </source>
</reference>
<comment type="caution">
    <text evidence="2">The sequence shown here is derived from an EMBL/GenBank/DDBJ whole genome shotgun (WGS) entry which is preliminary data.</text>
</comment>
<sequence length="95" mass="10214">MPISSGASGKIGADSYLKIYLETLPKTRRKDILDTLVGHQNQSCLSGPDGDNMNTLSKALTEETALHHRGSKEEVEVGRKSGKEGSKKSPMCAIL</sequence>
<name>A0AAV6H345_9TELE</name>
<keyword evidence="3" id="KW-1185">Reference proteome</keyword>
<accession>A0AAV6H345</accession>
<evidence type="ECO:0000313" key="2">
    <source>
        <dbReference type="EMBL" id="KAG5281049.1"/>
    </source>
</evidence>
<evidence type="ECO:0000313" key="3">
    <source>
        <dbReference type="Proteomes" id="UP000823561"/>
    </source>
</evidence>
<dbReference type="AlphaFoldDB" id="A0AAV6H345"/>
<dbReference type="EMBL" id="JADWDJ010000005">
    <property type="protein sequence ID" value="KAG5281049.1"/>
    <property type="molecule type" value="Genomic_DNA"/>
</dbReference>
<protein>
    <submittedName>
        <fullName evidence="2">Uncharacterized protein</fullName>
    </submittedName>
</protein>
<organism evidence="2 3">
    <name type="scientific">Alosa alosa</name>
    <name type="common">allis shad</name>
    <dbReference type="NCBI Taxonomy" id="278164"/>
    <lineage>
        <taxon>Eukaryota</taxon>
        <taxon>Metazoa</taxon>
        <taxon>Chordata</taxon>
        <taxon>Craniata</taxon>
        <taxon>Vertebrata</taxon>
        <taxon>Euteleostomi</taxon>
        <taxon>Actinopterygii</taxon>
        <taxon>Neopterygii</taxon>
        <taxon>Teleostei</taxon>
        <taxon>Clupei</taxon>
        <taxon>Clupeiformes</taxon>
        <taxon>Clupeoidei</taxon>
        <taxon>Clupeidae</taxon>
        <taxon>Alosa</taxon>
    </lineage>
</organism>
<feature type="compositionally biased region" description="Basic and acidic residues" evidence="1">
    <location>
        <begin position="65"/>
        <end position="87"/>
    </location>
</feature>
<feature type="region of interest" description="Disordered" evidence="1">
    <location>
        <begin position="65"/>
        <end position="95"/>
    </location>
</feature>
<gene>
    <name evidence="2" type="ORF">AALO_G00066880</name>
</gene>